<evidence type="ECO:0000256" key="1">
    <source>
        <dbReference type="ARBA" id="ARBA00022737"/>
    </source>
</evidence>
<dbReference type="PRINTS" id="PR01590">
    <property type="entry name" value="HTHFIS"/>
</dbReference>
<reference evidence="6" key="1">
    <citation type="journal article" date="2005" name="Environ. Microbiol.">
        <title>Genetic and functional properties of uncultivated thermophilic crenarchaeotes from a subsurface gold mine as revealed by analysis of genome fragments.</title>
        <authorList>
            <person name="Nunoura T."/>
            <person name="Hirayama H."/>
            <person name="Takami H."/>
            <person name="Oida H."/>
            <person name="Nishi S."/>
            <person name="Shimamura S."/>
            <person name="Suzuki Y."/>
            <person name="Inagaki F."/>
            <person name="Takai K."/>
            <person name="Nealson K.H."/>
            <person name="Horikoshi K."/>
        </authorList>
    </citation>
    <scope>NUCLEOTIDE SEQUENCE</scope>
</reference>
<keyword evidence="6" id="KW-0418">Kinase</keyword>
<feature type="domain" description="MalT-like TPR region" evidence="5">
    <location>
        <begin position="202"/>
        <end position="404"/>
    </location>
</feature>
<dbReference type="Gene3D" id="1.25.40.10">
    <property type="entry name" value="Tetratricopeptide repeat domain"/>
    <property type="match status" value="3"/>
</dbReference>
<dbReference type="PANTHER" id="PTHR45641">
    <property type="entry name" value="TETRATRICOPEPTIDE REPEAT PROTEIN (AFU_ORTHOLOGUE AFUA_6G03870)"/>
    <property type="match status" value="1"/>
</dbReference>
<dbReference type="Gene3D" id="1.10.10.60">
    <property type="entry name" value="Homeodomain-like"/>
    <property type="match status" value="1"/>
</dbReference>
<feature type="coiled-coil region" evidence="4">
    <location>
        <begin position="131"/>
        <end position="194"/>
    </location>
</feature>
<evidence type="ECO:0000256" key="2">
    <source>
        <dbReference type="ARBA" id="ARBA00022803"/>
    </source>
</evidence>
<dbReference type="PANTHER" id="PTHR45641:SF19">
    <property type="entry name" value="NEPHROCYSTIN-3"/>
    <property type="match status" value="1"/>
</dbReference>
<keyword evidence="6" id="KW-0808">Transferase</keyword>
<dbReference type="SMART" id="SM00028">
    <property type="entry name" value="TPR"/>
    <property type="match status" value="7"/>
</dbReference>
<evidence type="ECO:0000259" key="5">
    <source>
        <dbReference type="Pfam" id="PF17874"/>
    </source>
</evidence>
<keyword evidence="4" id="KW-0175">Coiled coil</keyword>
<dbReference type="PROSITE" id="PS50005">
    <property type="entry name" value="TPR"/>
    <property type="match status" value="1"/>
</dbReference>
<organism evidence="6">
    <name type="scientific">uncultured Acidobacteriota bacterium</name>
    <dbReference type="NCBI Taxonomy" id="171953"/>
    <lineage>
        <taxon>Bacteria</taxon>
        <taxon>Pseudomonadati</taxon>
        <taxon>Acidobacteriota</taxon>
        <taxon>environmental samples</taxon>
    </lineage>
</organism>
<dbReference type="InterPro" id="IPR041617">
    <property type="entry name" value="TPR_MalT"/>
</dbReference>
<feature type="repeat" description="TPR" evidence="3">
    <location>
        <begin position="115"/>
        <end position="148"/>
    </location>
</feature>
<dbReference type="SUPFAM" id="SSF48452">
    <property type="entry name" value="TPR-like"/>
    <property type="match status" value="2"/>
</dbReference>
<accession>H5SFL4</accession>
<dbReference type="InterPro" id="IPR002197">
    <property type="entry name" value="HTH_Fis"/>
</dbReference>
<evidence type="ECO:0000256" key="3">
    <source>
        <dbReference type="PROSITE-ProRule" id="PRU00339"/>
    </source>
</evidence>
<dbReference type="InterPro" id="IPR011990">
    <property type="entry name" value="TPR-like_helical_dom_sf"/>
</dbReference>
<reference evidence="6" key="2">
    <citation type="journal article" date="2012" name="PLoS ONE">
        <title>A Deeply Branching Thermophilic Bacterium with an Ancient Acetyl-CoA Pathway Dominates a Subsurface Ecosystem.</title>
        <authorList>
            <person name="Takami H."/>
            <person name="Noguchi H."/>
            <person name="Takaki Y."/>
            <person name="Uchiyama I."/>
            <person name="Toyoda A."/>
            <person name="Nishi S."/>
            <person name="Chee G.-J."/>
            <person name="Arai W."/>
            <person name="Nunoura T."/>
            <person name="Itoh T."/>
            <person name="Hattori M."/>
            <person name="Takai K."/>
        </authorList>
    </citation>
    <scope>NUCLEOTIDE SEQUENCE</scope>
</reference>
<evidence type="ECO:0000256" key="4">
    <source>
        <dbReference type="SAM" id="Coils"/>
    </source>
</evidence>
<dbReference type="Pfam" id="PF17874">
    <property type="entry name" value="TPR_MalT"/>
    <property type="match status" value="1"/>
</dbReference>
<sequence>MRTTKVREIALLEQAVFSGRFREAERLADELSPTDLRSAAAKAQVLIYKGELEEAGALLEAFEKRLTEANLKEAAEFGLAKAEWHYWRGEYEEAERQAQVVFGIYSLNRDRFGLARALYVLGRVHRRQGDYERARQEMLQALEEAEAVTDRPTGFLLGLIMFNLGVIHYFLGDLARAEEELLAAIRALEEERGRYYGNALNFYGTLLIGKGLYEEAARIIQSAYECLSESAFFDDLAHATNNLAYACLRMGQFERASRLLHESLELRRRSKDIAGESATLELFGRLRFEQGQLGEAEQILRQAIELAELGKNPHEKAVALITLGRVLMAQGRLDESQRALEEALNLAVQLKNKSLQAESHAYLAELWVYRGNGMQALEHLRRTKAFINGHRDAYLLAQIERIERLVQQHRIKAEEGIFMIRGSFLPTWREAHEMLGRFLLAEALRHAGENQTKAAELLGVTKAYITMLRKKYGI</sequence>
<proteinExistence type="predicted"/>
<evidence type="ECO:0000313" key="6">
    <source>
        <dbReference type="EMBL" id="BAL54950.1"/>
    </source>
</evidence>
<dbReference type="GO" id="GO:0043565">
    <property type="term" value="F:sequence-specific DNA binding"/>
    <property type="evidence" value="ECO:0007669"/>
    <property type="project" value="InterPro"/>
</dbReference>
<protein>
    <submittedName>
        <fullName evidence="6">Diguanylate cyclase and serine/threonine protein kinase with TPR repeats</fullName>
    </submittedName>
</protein>
<gene>
    <name evidence="6" type="ORF">HGMM_F22A10C26</name>
</gene>
<dbReference type="Pfam" id="PF13424">
    <property type="entry name" value="TPR_12"/>
    <property type="match status" value="1"/>
</dbReference>
<dbReference type="InterPro" id="IPR019734">
    <property type="entry name" value="TPR_rpt"/>
</dbReference>
<keyword evidence="2 3" id="KW-0802">TPR repeat</keyword>
<dbReference type="EMBL" id="AP011704">
    <property type="protein sequence ID" value="BAL54950.1"/>
    <property type="molecule type" value="Genomic_DNA"/>
</dbReference>
<keyword evidence="1" id="KW-0677">Repeat</keyword>
<name>H5SFL4_9BACT</name>
<keyword evidence="6" id="KW-0723">Serine/threonine-protein kinase</keyword>
<dbReference type="GO" id="GO:0004674">
    <property type="term" value="F:protein serine/threonine kinase activity"/>
    <property type="evidence" value="ECO:0007669"/>
    <property type="project" value="UniProtKB-KW"/>
</dbReference>
<dbReference type="AlphaFoldDB" id="H5SFL4"/>
<dbReference type="Pfam" id="PF13181">
    <property type="entry name" value="TPR_8"/>
    <property type="match status" value="1"/>
</dbReference>